<evidence type="ECO:0000313" key="13">
    <source>
        <dbReference type="Proteomes" id="UP001497533"/>
    </source>
</evidence>
<dbReference type="NCBIfam" id="NF037961">
    <property type="entry name" value="RodA_shape"/>
    <property type="match status" value="1"/>
</dbReference>
<dbReference type="PANTHER" id="PTHR30474">
    <property type="entry name" value="CELL CYCLE PROTEIN"/>
    <property type="match status" value="1"/>
</dbReference>
<dbReference type="InterPro" id="IPR011923">
    <property type="entry name" value="RodA/MrdB"/>
</dbReference>
<keyword evidence="11" id="KW-0997">Cell inner membrane</keyword>
<evidence type="ECO:0000313" key="12">
    <source>
        <dbReference type="EMBL" id="CAL1328988.1"/>
    </source>
</evidence>
<keyword evidence="9 11" id="KW-0472">Membrane</keyword>
<keyword evidence="13" id="KW-1185">Reference proteome</keyword>
<dbReference type="InterPro" id="IPR001182">
    <property type="entry name" value="FtsW/RodA"/>
</dbReference>
<feature type="transmembrane region" description="Helical" evidence="11">
    <location>
        <begin position="184"/>
        <end position="202"/>
    </location>
</feature>
<keyword evidence="8 11" id="KW-1133">Transmembrane helix</keyword>
<comment type="catalytic activity">
    <reaction evidence="11">
        <text>[GlcNAc-(1-&gt;4)-Mur2Ac(oyl-L-Ala-gamma-D-Glu-L-Lys-D-Ala-D-Ala)](n)-di-trans,octa-cis-undecaprenyl diphosphate + beta-D-GlcNAc-(1-&gt;4)-Mur2Ac(oyl-L-Ala-gamma-D-Glu-L-Lys-D-Ala-D-Ala)-di-trans,octa-cis-undecaprenyl diphosphate = [GlcNAc-(1-&gt;4)-Mur2Ac(oyl-L-Ala-gamma-D-Glu-L-Lys-D-Ala-D-Ala)](n+1)-di-trans,octa-cis-undecaprenyl diphosphate + di-trans,octa-cis-undecaprenyl diphosphate + H(+)</text>
        <dbReference type="Rhea" id="RHEA:23708"/>
        <dbReference type="Rhea" id="RHEA-COMP:9602"/>
        <dbReference type="Rhea" id="RHEA-COMP:9603"/>
        <dbReference type="ChEBI" id="CHEBI:15378"/>
        <dbReference type="ChEBI" id="CHEBI:58405"/>
        <dbReference type="ChEBI" id="CHEBI:60033"/>
        <dbReference type="ChEBI" id="CHEBI:78435"/>
        <dbReference type="EC" id="2.4.99.28"/>
    </reaction>
</comment>
<name>A0ABM9NND2_9GAMM</name>
<feature type="transmembrane region" description="Helical" evidence="11">
    <location>
        <begin position="162"/>
        <end position="179"/>
    </location>
</feature>
<feature type="transmembrane region" description="Helical" evidence="11">
    <location>
        <begin position="338"/>
        <end position="359"/>
    </location>
</feature>
<reference evidence="12" key="1">
    <citation type="submission" date="2024-04" db="EMBL/GenBank/DDBJ databases">
        <authorList>
            <person name="Manzano-Marin A."/>
            <person name="Manzano-Marin A."/>
            <person name="Alejandro Manzano Marin A."/>
        </authorList>
    </citation>
    <scope>NUCLEOTIDE SEQUENCE [LARGE SCALE GENOMIC DNA]</scope>
    <source>
        <strain evidence="12">TABTEA</strain>
    </source>
</reference>
<evidence type="ECO:0000256" key="11">
    <source>
        <dbReference type="HAMAP-Rule" id="MF_02079"/>
    </source>
</evidence>
<dbReference type="HAMAP" id="MF_02079">
    <property type="entry name" value="PGT_RodA"/>
    <property type="match status" value="1"/>
</dbReference>
<evidence type="ECO:0000256" key="3">
    <source>
        <dbReference type="ARBA" id="ARBA00022676"/>
    </source>
</evidence>
<dbReference type="EMBL" id="OZ034688">
    <property type="protein sequence ID" value="CAL1328988.1"/>
    <property type="molecule type" value="Genomic_DNA"/>
</dbReference>
<proteinExistence type="inferred from homology"/>
<dbReference type="Pfam" id="PF01098">
    <property type="entry name" value="FTSW_RODA_SPOVE"/>
    <property type="match status" value="1"/>
</dbReference>
<evidence type="ECO:0000256" key="5">
    <source>
        <dbReference type="ARBA" id="ARBA00022692"/>
    </source>
</evidence>
<comment type="similarity">
    <text evidence="11">Belongs to the SEDS family. MrdB/RodA subfamily.</text>
</comment>
<gene>
    <name evidence="11 12" type="primary">mrdB</name>
    <name evidence="11" type="synonym">rodA</name>
    <name evidence="12" type="ORF">PRHACTZTBTEA_048</name>
</gene>
<dbReference type="RefSeq" id="WP_341765284.1">
    <property type="nucleotide sequence ID" value="NZ_OZ034688.1"/>
</dbReference>
<feature type="transmembrane region" description="Helical" evidence="11">
    <location>
        <begin position="272"/>
        <end position="293"/>
    </location>
</feature>
<evidence type="ECO:0000256" key="10">
    <source>
        <dbReference type="ARBA" id="ARBA00023316"/>
    </source>
</evidence>
<evidence type="ECO:0000256" key="9">
    <source>
        <dbReference type="ARBA" id="ARBA00023136"/>
    </source>
</evidence>
<keyword evidence="2 11" id="KW-1003">Cell membrane</keyword>
<keyword evidence="3 11" id="KW-0328">Glycosyltransferase</keyword>
<evidence type="ECO:0000256" key="4">
    <source>
        <dbReference type="ARBA" id="ARBA00022679"/>
    </source>
</evidence>
<organism evidence="12 13">
    <name type="scientific">Candidatus Providencia siddallii</name>
    <dbReference type="NCBI Taxonomy" id="1715285"/>
    <lineage>
        <taxon>Bacteria</taxon>
        <taxon>Pseudomonadati</taxon>
        <taxon>Pseudomonadota</taxon>
        <taxon>Gammaproteobacteria</taxon>
        <taxon>Enterobacterales</taxon>
        <taxon>Morganellaceae</taxon>
        <taxon>Providencia</taxon>
    </lineage>
</organism>
<dbReference type="NCBIfam" id="NF008060">
    <property type="entry name" value="PRK10794.1"/>
    <property type="match status" value="1"/>
</dbReference>
<feature type="transmembrane region" description="Helical" evidence="11">
    <location>
        <begin position="74"/>
        <end position="93"/>
    </location>
</feature>
<feature type="transmembrane region" description="Helical" evidence="11">
    <location>
        <begin position="50"/>
        <end position="68"/>
    </location>
</feature>
<feature type="transmembrane region" description="Helical" evidence="11">
    <location>
        <begin position="20"/>
        <end position="38"/>
    </location>
</feature>
<dbReference type="PANTHER" id="PTHR30474:SF1">
    <property type="entry name" value="PEPTIDOGLYCAN GLYCOSYLTRANSFERASE MRDB"/>
    <property type="match status" value="1"/>
</dbReference>
<keyword evidence="7 11" id="KW-0573">Peptidoglycan synthesis</keyword>
<accession>A0ABM9NND2</accession>
<keyword evidence="5 11" id="KW-0812">Transmembrane</keyword>
<dbReference type="PROSITE" id="PS00428">
    <property type="entry name" value="FTSW_RODA_SPOVE"/>
    <property type="match status" value="1"/>
</dbReference>
<dbReference type="InterPro" id="IPR018365">
    <property type="entry name" value="Cell_cycle_FtsW-rel_CS"/>
</dbReference>
<feature type="transmembrane region" description="Helical" evidence="11">
    <location>
        <begin position="140"/>
        <end position="156"/>
    </location>
</feature>
<protein>
    <recommendedName>
        <fullName evidence="11">Peptidoglycan glycosyltransferase MrdB</fullName>
        <shortName evidence="11">PGT</shortName>
        <ecNumber evidence="11">2.4.99.28</ecNumber>
    </recommendedName>
    <alternativeName>
        <fullName evidence="11">Cell elongation protein RodA</fullName>
    </alternativeName>
    <alternativeName>
        <fullName evidence="11">Cell wall polymerase</fullName>
    </alternativeName>
    <alternativeName>
        <fullName evidence="11">Peptidoglycan polymerase</fullName>
        <shortName evidence="11">PG polymerase</shortName>
    </alternativeName>
</protein>
<comment type="pathway">
    <text evidence="11">Cell wall biogenesis; peptidoglycan biosynthesis.</text>
</comment>
<keyword evidence="4 11" id="KW-0808">Transferase</keyword>
<sequence length="370" mass="41400">MTNNNKKKSLLKRFHIDIPMLLIITALLIYSIFVMWSACGQDIYKIEKKITQIISGIIIMFLMAQISPRIYEKLAIHLFIFCIILLILANIFGEITKGAQRWLDFGFIRFQPSEIAKIAVPLMIARFINRNSYPPSSKKTLIALIIISIPTLLVAIQPDLGTAILIALSGIFVLFLAGISWKLIIISIIILSLFIPFLWYFLMHDYQRSRIIMLLNPDSDPLGAGYHIIQSKIAIGSGGFTGKGWLQGTQSQLEFLPERHTDFIFAVLAEELGLIGVLILLTLYILLVIRCLYIANNAQNTFGRIIVGSLTLIFFIYCFVNIGMVSGILPIVGIPLPLMSYGGSALIVLMSSFGIIMSIHTNKKFLSKSL</sequence>
<dbReference type="NCBIfam" id="TIGR02210">
    <property type="entry name" value="rodA_shape"/>
    <property type="match status" value="1"/>
</dbReference>
<evidence type="ECO:0000256" key="1">
    <source>
        <dbReference type="ARBA" id="ARBA00004141"/>
    </source>
</evidence>
<comment type="function">
    <text evidence="11">Peptidoglycan polymerase that is essential for cell wall elongation.</text>
</comment>
<feature type="transmembrane region" description="Helical" evidence="11">
    <location>
        <begin position="305"/>
        <end position="332"/>
    </location>
</feature>
<keyword evidence="10 11" id="KW-0961">Cell wall biogenesis/degradation</keyword>
<dbReference type="GO" id="GO:0016757">
    <property type="term" value="F:glycosyltransferase activity"/>
    <property type="evidence" value="ECO:0007669"/>
    <property type="project" value="UniProtKB-KW"/>
</dbReference>
<evidence type="ECO:0000256" key="6">
    <source>
        <dbReference type="ARBA" id="ARBA00022960"/>
    </source>
</evidence>
<evidence type="ECO:0000256" key="2">
    <source>
        <dbReference type="ARBA" id="ARBA00022475"/>
    </source>
</evidence>
<comment type="subcellular location">
    <subcellularLocation>
        <location evidence="11">Cell inner membrane</location>
        <topology evidence="11">Multi-pass membrane protein</topology>
    </subcellularLocation>
    <subcellularLocation>
        <location evidence="1">Membrane</location>
        <topology evidence="1">Multi-pass membrane protein</topology>
    </subcellularLocation>
</comment>
<evidence type="ECO:0000256" key="7">
    <source>
        <dbReference type="ARBA" id="ARBA00022984"/>
    </source>
</evidence>
<dbReference type="Proteomes" id="UP001497533">
    <property type="component" value="Chromosome"/>
</dbReference>
<evidence type="ECO:0000256" key="8">
    <source>
        <dbReference type="ARBA" id="ARBA00022989"/>
    </source>
</evidence>
<keyword evidence="6 11" id="KW-0133">Cell shape</keyword>
<dbReference type="EC" id="2.4.99.28" evidence="11"/>